<dbReference type="GO" id="GO:0016763">
    <property type="term" value="F:pentosyltransferase activity"/>
    <property type="evidence" value="ECO:0007669"/>
    <property type="project" value="UniProtKB-ARBA"/>
</dbReference>
<evidence type="ECO:0000256" key="5">
    <source>
        <dbReference type="ARBA" id="ARBA00023034"/>
    </source>
</evidence>
<feature type="domain" description="Glycosyltransferase 61 catalytic" evidence="9">
    <location>
        <begin position="1315"/>
        <end position="1511"/>
    </location>
</feature>
<evidence type="ECO:0000256" key="8">
    <source>
        <dbReference type="SAM" id="Phobius"/>
    </source>
</evidence>
<evidence type="ECO:0000313" key="11">
    <source>
        <dbReference type="Proteomes" id="UP000006591"/>
    </source>
</evidence>
<keyword evidence="6" id="KW-0325">Glycoprotein</keyword>
<keyword evidence="3" id="KW-0328">Glycosyltransferase</keyword>
<accession>A0A0E0FFG6</accession>
<evidence type="ECO:0000256" key="3">
    <source>
        <dbReference type="ARBA" id="ARBA00022676"/>
    </source>
</evidence>
<dbReference type="PANTHER" id="PTHR20961:SF28">
    <property type="entry name" value="OS01G0118700 PROTEIN"/>
    <property type="match status" value="1"/>
</dbReference>
<evidence type="ECO:0000259" key="9">
    <source>
        <dbReference type="Pfam" id="PF04577"/>
    </source>
</evidence>
<evidence type="ECO:0000256" key="1">
    <source>
        <dbReference type="ARBA" id="ARBA00004323"/>
    </source>
</evidence>
<dbReference type="Pfam" id="PF04577">
    <property type="entry name" value="Glyco_transf_61"/>
    <property type="match status" value="3"/>
</dbReference>
<dbReference type="Proteomes" id="UP000006591">
    <property type="component" value="Chromosome 1"/>
</dbReference>
<feature type="domain" description="Glycosyltransferase 61 catalytic" evidence="9">
    <location>
        <begin position="197"/>
        <end position="385"/>
    </location>
</feature>
<comment type="subcellular location">
    <subcellularLocation>
        <location evidence="1">Golgi apparatus membrane</location>
        <topology evidence="1">Single-pass type II membrane protein</topology>
    </subcellularLocation>
</comment>
<dbReference type="Gramene" id="ONIVA01G01410.1">
    <property type="protein sequence ID" value="ONIVA01G01410.1"/>
    <property type="gene ID" value="ONIVA01G01410"/>
</dbReference>
<keyword evidence="8" id="KW-0812">Transmembrane</keyword>
<feature type="transmembrane region" description="Helical" evidence="8">
    <location>
        <begin position="16"/>
        <end position="34"/>
    </location>
</feature>
<feature type="compositionally biased region" description="Basic and acidic residues" evidence="7">
    <location>
        <begin position="1206"/>
        <end position="1221"/>
    </location>
</feature>
<dbReference type="OMA" id="TEWASYA"/>
<feature type="compositionally biased region" description="Basic and acidic residues" evidence="7">
    <location>
        <begin position="638"/>
        <end position="654"/>
    </location>
</feature>
<evidence type="ECO:0000256" key="4">
    <source>
        <dbReference type="ARBA" id="ARBA00022679"/>
    </source>
</evidence>
<organism evidence="10">
    <name type="scientific">Oryza nivara</name>
    <name type="common">Indian wild rice</name>
    <name type="synonym">Oryza sativa f. spontanea</name>
    <dbReference type="NCBI Taxonomy" id="4536"/>
    <lineage>
        <taxon>Eukaryota</taxon>
        <taxon>Viridiplantae</taxon>
        <taxon>Streptophyta</taxon>
        <taxon>Embryophyta</taxon>
        <taxon>Tracheophyta</taxon>
        <taxon>Spermatophyta</taxon>
        <taxon>Magnoliopsida</taxon>
        <taxon>Liliopsida</taxon>
        <taxon>Poales</taxon>
        <taxon>Poaceae</taxon>
        <taxon>BOP clade</taxon>
        <taxon>Oryzoideae</taxon>
        <taxon>Oryzeae</taxon>
        <taxon>Oryzinae</taxon>
        <taxon>Oryza</taxon>
    </lineage>
</organism>
<comment type="pathway">
    <text evidence="2">Glycan metabolism.</text>
</comment>
<dbReference type="EnsemblPlants" id="ONIVA01G01410.1">
    <property type="protein sequence ID" value="ONIVA01G01410.1"/>
    <property type="gene ID" value="ONIVA01G01410"/>
</dbReference>
<feature type="compositionally biased region" description="Basic and acidic residues" evidence="7">
    <location>
        <begin position="51"/>
        <end position="79"/>
    </location>
</feature>
<evidence type="ECO:0000256" key="6">
    <source>
        <dbReference type="ARBA" id="ARBA00023180"/>
    </source>
</evidence>
<reference evidence="10" key="2">
    <citation type="submission" date="2018-04" db="EMBL/GenBank/DDBJ databases">
        <title>OnivRS2 (Oryza nivara Reference Sequence Version 2).</title>
        <authorList>
            <person name="Zhang J."/>
            <person name="Kudrna D."/>
            <person name="Lee S."/>
            <person name="Talag J."/>
            <person name="Rajasekar S."/>
            <person name="Welchert J."/>
            <person name="Hsing Y.-I."/>
            <person name="Wing R.A."/>
        </authorList>
    </citation>
    <scope>NUCLEOTIDE SEQUENCE [LARGE SCALE GENOMIC DNA]</scope>
</reference>
<feature type="transmembrane region" description="Helical" evidence="8">
    <location>
        <begin position="365"/>
        <end position="388"/>
    </location>
</feature>
<dbReference type="HOGENOM" id="CLU_003217_1_0_1"/>
<feature type="region of interest" description="Disordered" evidence="7">
    <location>
        <begin position="1162"/>
        <end position="1221"/>
    </location>
</feature>
<dbReference type="STRING" id="4536.A0A0E0FFG6"/>
<evidence type="ECO:0000256" key="7">
    <source>
        <dbReference type="SAM" id="MobiDB-lite"/>
    </source>
</evidence>
<proteinExistence type="predicted"/>
<dbReference type="InterPro" id="IPR049625">
    <property type="entry name" value="Glyco_transf_61_cat"/>
</dbReference>
<keyword evidence="8" id="KW-1133">Transmembrane helix</keyword>
<keyword evidence="4" id="KW-0808">Transferase</keyword>
<reference evidence="10" key="1">
    <citation type="submission" date="2015-04" db="UniProtKB">
        <authorList>
            <consortium name="EnsemblPlants"/>
        </authorList>
    </citation>
    <scope>IDENTIFICATION</scope>
    <source>
        <strain evidence="10">SL10</strain>
    </source>
</reference>
<keyword evidence="5" id="KW-0333">Golgi apparatus</keyword>
<dbReference type="InterPro" id="IPR007657">
    <property type="entry name" value="Glycosyltransferase_61"/>
</dbReference>
<feature type="region of interest" description="Disordered" evidence="7">
    <location>
        <begin position="619"/>
        <end position="672"/>
    </location>
</feature>
<dbReference type="eggNOG" id="KOG4698">
    <property type="taxonomic scope" value="Eukaryota"/>
</dbReference>
<sequence length="1678" mass="186269">MGSEVKPAKHGLRRHLNAGFFAGFLLVLLTYVIVSQQFAMETPTAVTSRAPRIDENESVTKARVETEKKREQEWQRPKDTSGAVSAEEFSKRDSTNAKPIENGKVVCGSNGFYSDTCDVDGDVRINGTALSVTLVPASRRSERRREWKIQPYPRRTVSGIAEVTVTRQQDRAAAPACTVTHGVPGVVFALGGLTGNYWHDFSDVLVPLFVASRRYGGEVQFLVSNIQPWWLGKYEAVVRRLSRYDAVDLDRDTEVRCFRRVAVGLRMHKEFSVKPELAPGGQRLTMADFAAFLRDTYALPRAAAAGARRPRLVVIRRAHYRKIVNMDEVVRAAEAAGFEAAVMSPRFDEPVEEVARKVNAFDAMVGVHGAGLTNAVFLPAGAVVIQVVPYGRLERMARADFGEPVADMGLRYMEYSVAADESTLLEMLGPEHQVVKDPEAVHRSGWDKVAEYYLGKQDVRINVARFAATLAAAFDHLRPSHSYNRKSRVDKVEVRMLAGVTKALEGSNCKNRHKKIGLTFDNHTTFRERGEGGEMGGDHGKLMKSLKGAAQKYLGVGFLLGFFLVLLTYFTVSEQFAIAAPNAIRKTSPGHASPTIPPPVEEKRPQLPPIIEQRQAPKAEHEHAAVVQEKTPSAEEIEIQKETEEDHTKEKPTDDVTTTVEESAPAKKPACDIQGPWASDVCSIDGDVRIHGAAHDVVIPPPIEGGGSNPNPREWRVVPYSRKHMGGLKEVAVREVASAADAPACDVRSPVPALVFAMGGLTGNYWHDFSDVLIPLYLQARRFDGEVQLVVENIQMWYVGKYKRVLDRLSRHDIVDMDRDDKVRCFPGAVVGIRMHKEFSIDPARDPTGHSMPEFTKFLRDTFALPRDAPVSLVDSAAAVRPRLMIISRRHPRKLMNVEEVVRVAERIGFEVVIGDPPFNVDVGEFAREVNRADVLMGVHGAGLTNSVFLPTGAVLIQVVPYGKMEHIGKVDFGDPAEDMRLKYMAYSAGVEESTLVETLGRDHPAVRDPESVHRSGWGKVAEYYLGKQDIRLDLARFEPLLRDAMDYLKHQPDHAAAELQERAAMAFVAQQHDGGRAVAMKAAARERKPRHSNGRVAAAAAAAKNLSKVEPGRHLAVVRLFPACLLALLICLCVVKFFSSLSSQSQRKDWNQEQDGEFLGRQRQYEYSENKSRSERQVAISTENDPPPGKEESLTKSPQTVSESEAPKPRSKISCDDKSKDEGFPYARPIVCHMSGDVRVSPATSSVILTMPSQQAEAAPQRIRPYARRDDFLLPLVREVAITSAASEGDAPSCNVSHGVPAVIFSIGGYTGNFFHDMADVLVPLYLTTFHFKGKVQLFVANYKQWWIQKYKPVLRRLSHRAVVDFDSDGDVHCFDHVIVGLVRDRDLILGQHPTRNPKGYTMVDFTRFLRHAYGLRRDKPMVLGETSGKKPRMLIISRRRTRKLLNLRQVAAMARELGFEVVVSEAGVGGGSGGVKRFASAVNSCDVLVGVHGAGLTNQAFLPRGGVVVQIVPWGRMEWMATNFYGAPAAAMELRYVEYHVAAEESSLARRYPREHAVFRDPMAIHGQGWKALADIVMTQDVKLNLRSGKRVGPETPNSPNTIGRRFVSLGPSWRPNYNRDTGLLGSTDHVMWEHVNPETERVPGSVVQFTHEKKLEFAWQYRCTALHQPNGTGIV</sequence>
<feature type="domain" description="Glycosyltransferase 61 catalytic" evidence="9">
    <location>
        <begin position="765"/>
        <end position="957"/>
    </location>
</feature>
<dbReference type="GO" id="GO:0000139">
    <property type="term" value="C:Golgi membrane"/>
    <property type="evidence" value="ECO:0007669"/>
    <property type="project" value="UniProtKB-SubCell"/>
</dbReference>
<keyword evidence="8" id="KW-0472">Membrane</keyword>
<protein>
    <recommendedName>
        <fullName evidence="9">Glycosyltransferase 61 catalytic domain-containing protein</fullName>
    </recommendedName>
</protein>
<name>A0A0E0FFG6_ORYNI</name>
<dbReference type="PANTHER" id="PTHR20961">
    <property type="entry name" value="GLYCOSYLTRANSFERASE"/>
    <property type="match status" value="1"/>
</dbReference>
<evidence type="ECO:0000313" key="10">
    <source>
        <dbReference type="EnsemblPlants" id="ONIVA01G01410.1"/>
    </source>
</evidence>
<feature type="region of interest" description="Disordered" evidence="7">
    <location>
        <begin position="49"/>
        <end position="97"/>
    </location>
</feature>
<feature type="compositionally biased region" description="Basic and acidic residues" evidence="7">
    <location>
        <begin position="1162"/>
        <end position="1177"/>
    </location>
</feature>
<evidence type="ECO:0000256" key="2">
    <source>
        <dbReference type="ARBA" id="ARBA00004881"/>
    </source>
</evidence>
<feature type="transmembrane region" description="Helical" evidence="8">
    <location>
        <begin position="553"/>
        <end position="572"/>
    </location>
</feature>
<keyword evidence="11" id="KW-1185">Reference proteome</keyword>